<feature type="compositionally biased region" description="Polar residues" evidence="1">
    <location>
        <begin position="13"/>
        <end position="23"/>
    </location>
</feature>
<feature type="region of interest" description="Disordered" evidence="1">
    <location>
        <begin position="1"/>
        <end position="49"/>
    </location>
</feature>
<gene>
    <name evidence="4" type="ORF">BDN70DRAFT_883939</name>
</gene>
<keyword evidence="5" id="KW-1185">Reference proteome</keyword>
<evidence type="ECO:0000259" key="3">
    <source>
        <dbReference type="Pfam" id="PF20153"/>
    </source>
</evidence>
<feature type="non-terminal residue" evidence="4">
    <location>
        <position position="349"/>
    </location>
</feature>
<accession>A0A9P5YV11</accession>
<keyword evidence="2" id="KW-0472">Membrane</keyword>
<keyword evidence="2" id="KW-1133">Transmembrane helix</keyword>
<sequence length="349" mass="38905">MDTAAGTRPLVEETQSPNTTELLNQDEAAKPKRKISNLDDPYDHPLPKPDGDPWAIILKPEMETDKIQCDAWKDEVQTLLIFAGLFSAVVTAFIIESYKLLQPDPNDTIINLLTQIANGPNATATTSLAAGGSMSPVSPFTQKSSSVRINVFWFISLILSLATVLVGTIALQWLREHQAYPASSPKQSLAMLHMRTESLKAWYVPQIFATLPLLLQGALVLFLAGLIDFSLPLGQKLSIPIACIIGFILLFLAATTILPAFQSILLLSSRFSRDKVPSPCAYKSPQSQVFRTFTGFVLRTLSFIWPILYCSDPSWVRYSHYDCLPSNQHHIFPHIYLIWAQKLWATFDL</sequence>
<dbReference type="EMBL" id="MU155341">
    <property type="protein sequence ID" value="KAF9475230.1"/>
    <property type="molecule type" value="Genomic_DNA"/>
</dbReference>
<reference evidence="4" key="1">
    <citation type="submission" date="2020-11" db="EMBL/GenBank/DDBJ databases">
        <authorList>
            <consortium name="DOE Joint Genome Institute"/>
            <person name="Ahrendt S."/>
            <person name="Riley R."/>
            <person name="Andreopoulos W."/>
            <person name="Labutti K."/>
            <person name="Pangilinan J."/>
            <person name="Ruiz-Duenas F.J."/>
            <person name="Barrasa J.M."/>
            <person name="Sanchez-Garcia M."/>
            <person name="Camarero S."/>
            <person name="Miyauchi S."/>
            <person name="Serrano A."/>
            <person name="Linde D."/>
            <person name="Babiker R."/>
            <person name="Drula E."/>
            <person name="Ayuso-Fernandez I."/>
            <person name="Pacheco R."/>
            <person name="Padilla G."/>
            <person name="Ferreira P."/>
            <person name="Barriuso J."/>
            <person name="Kellner H."/>
            <person name="Castanera R."/>
            <person name="Alfaro M."/>
            <person name="Ramirez L."/>
            <person name="Pisabarro A.G."/>
            <person name="Kuo A."/>
            <person name="Tritt A."/>
            <person name="Lipzen A."/>
            <person name="He G."/>
            <person name="Yan M."/>
            <person name="Ng V."/>
            <person name="Cullen D."/>
            <person name="Martin F."/>
            <person name="Rosso M.-N."/>
            <person name="Henrissat B."/>
            <person name="Hibbett D."/>
            <person name="Martinez A.T."/>
            <person name="Grigoriev I.V."/>
        </authorList>
    </citation>
    <scope>NUCLEOTIDE SEQUENCE</scope>
    <source>
        <strain evidence="4">CIRM-BRFM 674</strain>
    </source>
</reference>
<protein>
    <recommendedName>
        <fullName evidence="3">DUF6535 domain-containing protein</fullName>
    </recommendedName>
</protein>
<feature type="transmembrane region" description="Helical" evidence="2">
    <location>
        <begin position="76"/>
        <end position="95"/>
    </location>
</feature>
<evidence type="ECO:0000256" key="2">
    <source>
        <dbReference type="SAM" id="Phobius"/>
    </source>
</evidence>
<comment type="caution">
    <text evidence="4">The sequence shown here is derived from an EMBL/GenBank/DDBJ whole genome shotgun (WGS) entry which is preliminary data.</text>
</comment>
<feature type="transmembrane region" description="Helical" evidence="2">
    <location>
        <begin position="239"/>
        <end position="268"/>
    </location>
</feature>
<evidence type="ECO:0000256" key="1">
    <source>
        <dbReference type="SAM" id="MobiDB-lite"/>
    </source>
</evidence>
<evidence type="ECO:0000313" key="5">
    <source>
        <dbReference type="Proteomes" id="UP000807469"/>
    </source>
</evidence>
<evidence type="ECO:0000313" key="4">
    <source>
        <dbReference type="EMBL" id="KAF9475230.1"/>
    </source>
</evidence>
<dbReference type="InterPro" id="IPR045338">
    <property type="entry name" value="DUF6535"/>
</dbReference>
<feature type="transmembrane region" description="Helical" evidence="2">
    <location>
        <begin position="151"/>
        <end position="174"/>
    </location>
</feature>
<keyword evidence="2" id="KW-0812">Transmembrane</keyword>
<dbReference type="Proteomes" id="UP000807469">
    <property type="component" value="Unassembled WGS sequence"/>
</dbReference>
<name>A0A9P5YV11_9AGAR</name>
<dbReference type="OrthoDB" id="3221808at2759"/>
<dbReference type="Pfam" id="PF20153">
    <property type="entry name" value="DUF6535"/>
    <property type="match status" value="1"/>
</dbReference>
<feature type="domain" description="DUF6535" evidence="3">
    <location>
        <begin position="54"/>
        <end position="230"/>
    </location>
</feature>
<feature type="transmembrane region" description="Helical" evidence="2">
    <location>
        <begin position="201"/>
        <end position="227"/>
    </location>
</feature>
<organism evidence="4 5">
    <name type="scientific">Pholiota conissans</name>
    <dbReference type="NCBI Taxonomy" id="109636"/>
    <lineage>
        <taxon>Eukaryota</taxon>
        <taxon>Fungi</taxon>
        <taxon>Dikarya</taxon>
        <taxon>Basidiomycota</taxon>
        <taxon>Agaricomycotina</taxon>
        <taxon>Agaricomycetes</taxon>
        <taxon>Agaricomycetidae</taxon>
        <taxon>Agaricales</taxon>
        <taxon>Agaricineae</taxon>
        <taxon>Strophariaceae</taxon>
        <taxon>Pholiota</taxon>
    </lineage>
</organism>
<proteinExistence type="predicted"/>
<dbReference type="AlphaFoldDB" id="A0A9P5YV11"/>